<dbReference type="EMBL" id="AEQV01000070">
    <property type="protein sequence ID" value="EGD09454.1"/>
    <property type="molecule type" value="Genomic_DNA"/>
</dbReference>
<sequence>MPVIHCIDQPVCARCVAKGCITACAELPPHIAAATQRDGATKGTCVRTYCRAECRCLRTRPLRVIWQQNESLAQMLKIQVSHSYFLRYDPKQWERGKPYPPLATLQIAALLRERGHALSLFDAMLADDVADYAGALQEAQPDLVVFYEDNFNFLTKMCLSRMREAACRMIGQARAAGCRVLVAGSDASDNPDVFLAAGAHAVLIGEGIAPLIELIERLETTPHLDEQAWLTGVASIATSDPDAARAHPGAQPPDARLSGLPAWDLVDMPRYRQFWQQRHGYFSLNMAASRGCPFRCNWCAKPIWGNHYKRRGAEDVAAEMIHLKRQFQPDHLWMADDIFGFHIEWVETFAQRLSEADGVIPFTIQTRADLASDRMAAALSRAGCAEAWIGAESGSQRILDKMTKGTQVAEVIAARERLGAHGIRVGFFIQLGYLGEELDDILATRALVTQANPDIIGVSVSYPLPGTKFYEEVKNQLGGKTHWQDSDDLAMMFHGAYDSEFYRSVRNLLHTQVDLQQARATMTADAFSQAAEQLEARWDALIASEHLHRTEPLAALAARPPRHLETVLVG</sequence>
<gene>
    <name evidence="10" type="ORF">XVE_2296</name>
</gene>
<dbReference type="GO" id="GO:0046872">
    <property type="term" value="F:metal ion binding"/>
    <property type="evidence" value="ECO:0007669"/>
    <property type="project" value="UniProtKB-KW"/>
</dbReference>
<organism evidence="10 11">
    <name type="scientific">Xanthomonas vesicatoria ATCC 35937</name>
    <dbReference type="NCBI Taxonomy" id="925775"/>
    <lineage>
        <taxon>Bacteria</taxon>
        <taxon>Pseudomonadati</taxon>
        <taxon>Pseudomonadota</taxon>
        <taxon>Gammaproteobacteria</taxon>
        <taxon>Lysobacterales</taxon>
        <taxon>Lysobacteraceae</taxon>
        <taxon>Xanthomonas</taxon>
    </lineage>
</organism>
<reference evidence="10 11" key="1">
    <citation type="journal article" date="2011" name="BMC Genomics">
        <title>Comparative genomics reveals diversity among xanthomonads infecting tomato and pepper.</title>
        <authorList>
            <person name="Potnis N."/>
            <person name="Krasileva K."/>
            <person name="Chow V."/>
            <person name="Almeida N.F."/>
            <person name="Patil P.B."/>
            <person name="Ryan R.P."/>
            <person name="Sharlach M."/>
            <person name="Behlau F."/>
            <person name="Dow J.M."/>
            <person name="Momol M.T."/>
            <person name="White F.F."/>
            <person name="Preston J.F."/>
            <person name="Vinatzer B.A."/>
            <person name="Koebnik R."/>
            <person name="Setubal J.C."/>
            <person name="Norman D.J."/>
            <person name="Staskawicz B.J."/>
            <person name="Jones J.B."/>
        </authorList>
    </citation>
    <scope>NUCLEOTIDE SEQUENCE [LARGE SCALE GENOMIC DNA]</scope>
    <source>
        <strain evidence="10 11">ATCC 35937</strain>
    </source>
</reference>
<evidence type="ECO:0000259" key="8">
    <source>
        <dbReference type="PROSITE" id="PS51332"/>
    </source>
</evidence>
<keyword evidence="5" id="KW-0479">Metal-binding</keyword>
<proteinExistence type="predicted"/>
<dbReference type="PROSITE" id="PS51332">
    <property type="entry name" value="B12_BINDING"/>
    <property type="match status" value="1"/>
</dbReference>
<keyword evidence="7" id="KW-0411">Iron-sulfur</keyword>
<evidence type="ECO:0000256" key="4">
    <source>
        <dbReference type="ARBA" id="ARBA00022691"/>
    </source>
</evidence>
<evidence type="ECO:0000256" key="6">
    <source>
        <dbReference type="ARBA" id="ARBA00023004"/>
    </source>
</evidence>
<evidence type="ECO:0000313" key="10">
    <source>
        <dbReference type="EMBL" id="EGD09454.1"/>
    </source>
</evidence>
<evidence type="ECO:0000256" key="3">
    <source>
        <dbReference type="ARBA" id="ARBA00022679"/>
    </source>
</evidence>
<keyword evidence="4" id="KW-0949">S-adenosyl-L-methionine</keyword>
<feature type="domain" description="B12-binding" evidence="8">
    <location>
        <begin position="87"/>
        <end position="225"/>
    </location>
</feature>
<evidence type="ECO:0000256" key="5">
    <source>
        <dbReference type="ARBA" id="ARBA00022723"/>
    </source>
</evidence>
<dbReference type="PROSITE" id="PS51918">
    <property type="entry name" value="RADICAL_SAM"/>
    <property type="match status" value="1"/>
</dbReference>
<dbReference type="GO" id="GO:0031419">
    <property type="term" value="F:cobalamin binding"/>
    <property type="evidence" value="ECO:0007669"/>
    <property type="project" value="InterPro"/>
</dbReference>
<dbReference type="AlphaFoldDB" id="F0BDS9"/>
<name>F0BDS9_9XANT</name>
<dbReference type="InterPro" id="IPR007197">
    <property type="entry name" value="rSAM"/>
</dbReference>
<dbReference type="Pfam" id="PF04055">
    <property type="entry name" value="Radical_SAM"/>
    <property type="match status" value="1"/>
</dbReference>
<dbReference type="PANTHER" id="PTHR43409">
    <property type="entry name" value="ANAEROBIC MAGNESIUM-PROTOPORPHYRIN IX MONOMETHYL ESTER CYCLASE-RELATED"/>
    <property type="match status" value="1"/>
</dbReference>
<dbReference type="Gene3D" id="3.80.30.20">
    <property type="entry name" value="tm_1862 like domain"/>
    <property type="match status" value="1"/>
</dbReference>
<feature type="domain" description="Radical SAM core" evidence="9">
    <location>
        <begin position="278"/>
        <end position="503"/>
    </location>
</feature>
<dbReference type="InterPro" id="IPR034466">
    <property type="entry name" value="Methyltransferase_Class_B"/>
</dbReference>
<dbReference type="GO" id="GO:0005829">
    <property type="term" value="C:cytosol"/>
    <property type="evidence" value="ECO:0007669"/>
    <property type="project" value="TreeGrafter"/>
</dbReference>
<evidence type="ECO:0000259" key="9">
    <source>
        <dbReference type="PROSITE" id="PS51918"/>
    </source>
</evidence>
<dbReference type="SFLD" id="SFLDG01082">
    <property type="entry name" value="B12-binding_domain_containing"/>
    <property type="match status" value="1"/>
</dbReference>
<protein>
    <submittedName>
        <fullName evidence="10">Fe-S oxidoreductase</fullName>
    </submittedName>
</protein>
<dbReference type="SMART" id="SM00729">
    <property type="entry name" value="Elp3"/>
    <property type="match status" value="1"/>
</dbReference>
<dbReference type="InterPro" id="IPR051198">
    <property type="entry name" value="BchE-like"/>
</dbReference>
<dbReference type="eggNOG" id="COG1032">
    <property type="taxonomic scope" value="Bacteria"/>
</dbReference>
<dbReference type="InterPro" id="IPR023404">
    <property type="entry name" value="rSAM_horseshoe"/>
</dbReference>
<dbReference type="PANTHER" id="PTHR43409:SF7">
    <property type="entry name" value="BLL1977 PROTEIN"/>
    <property type="match status" value="1"/>
</dbReference>
<dbReference type="SFLD" id="SFLDG01123">
    <property type="entry name" value="methyltransferase_(Class_B)"/>
    <property type="match status" value="1"/>
</dbReference>
<comment type="cofactor">
    <cofactor evidence="1">
        <name>[4Fe-4S] cluster</name>
        <dbReference type="ChEBI" id="CHEBI:49883"/>
    </cofactor>
</comment>
<keyword evidence="2" id="KW-0489">Methyltransferase</keyword>
<dbReference type="InterPro" id="IPR006158">
    <property type="entry name" value="Cobalamin-bd"/>
</dbReference>
<keyword evidence="6" id="KW-0408">Iron</keyword>
<dbReference type="InterPro" id="IPR006638">
    <property type="entry name" value="Elp3/MiaA/NifB-like_rSAM"/>
</dbReference>
<dbReference type="CDD" id="cd01335">
    <property type="entry name" value="Radical_SAM"/>
    <property type="match status" value="1"/>
</dbReference>
<evidence type="ECO:0000256" key="1">
    <source>
        <dbReference type="ARBA" id="ARBA00001966"/>
    </source>
</evidence>
<evidence type="ECO:0000256" key="7">
    <source>
        <dbReference type="ARBA" id="ARBA00023014"/>
    </source>
</evidence>
<accession>F0BDS9</accession>
<keyword evidence="3" id="KW-0808">Transferase</keyword>
<dbReference type="SUPFAM" id="SSF102114">
    <property type="entry name" value="Radical SAM enzymes"/>
    <property type="match status" value="1"/>
</dbReference>
<evidence type="ECO:0000313" key="11">
    <source>
        <dbReference type="Proteomes" id="UP000003299"/>
    </source>
</evidence>
<dbReference type="SFLD" id="SFLDS00029">
    <property type="entry name" value="Radical_SAM"/>
    <property type="match status" value="1"/>
</dbReference>
<dbReference type="InterPro" id="IPR058240">
    <property type="entry name" value="rSAM_sf"/>
</dbReference>
<evidence type="ECO:0000256" key="2">
    <source>
        <dbReference type="ARBA" id="ARBA00022603"/>
    </source>
</evidence>
<dbReference type="GO" id="GO:0051539">
    <property type="term" value="F:4 iron, 4 sulfur cluster binding"/>
    <property type="evidence" value="ECO:0007669"/>
    <property type="project" value="UniProtKB-KW"/>
</dbReference>
<dbReference type="GO" id="GO:0003824">
    <property type="term" value="F:catalytic activity"/>
    <property type="evidence" value="ECO:0007669"/>
    <property type="project" value="InterPro"/>
</dbReference>
<dbReference type="Gene3D" id="3.40.50.280">
    <property type="entry name" value="Cobalamin-binding domain"/>
    <property type="match status" value="1"/>
</dbReference>
<comment type="caution">
    <text evidence="10">The sequence shown here is derived from an EMBL/GenBank/DDBJ whole genome shotgun (WGS) entry which is preliminary data.</text>
</comment>
<dbReference type="Proteomes" id="UP000003299">
    <property type="component" value="Unassembled WGS sequence"/>
</dbReference>